<evidence type="ECO:0000259" key="2">
    <source>
        <dbReference type="Pfam" id="PF13193"/>
    </source>
</evidence>
<dbReference type="EMBL" id="JAYJJU010000007">
    <property type="protein sequence ID" value="MEB3031815.1"/>
    <property type="molecule type" value="Genomic_DNA"/>
</dbReference>
<dbReference type="RefSeq" id="WP_329779972.1">
    <property type="nucleotide sequence ID" value="NZ_JAYJJU010000007.1"/>
</dbReference>
<reference evidence="3 4" key="1">
    <citation type="submission" date="2023-12" db="EMBL/GenBank/DDBJ databases">
        <title>Description of new species of Mycobacterium terrae complex isolated from sewage at the Sao Paulo Zoological Park Foundation in Brazil.</title>
        <authorList>
            <person name="Romagnoli C.L."/>
            <person name="Conceicao E.C."/>
            <person name="Machado E."/>
            <person name="Barreto L.B.P.F."/>
            <person name="Sharma A."/>
            <person name="Silva N.M."/>
            <person name="Marques L.E."/>
            <person name="Juliana M.A."/>
            <person name="Lourenco M.C.S."/>
            <person name="Digiampietri L.A."/>
            <person name="Suffys P.N."/>
            <person name="Viana-Niero C."/>
        </authorList>
    </citation>
    <scope>NUCLEOTIDE SEQUENCE [LARGE SCALE GENOMIC DNA]</scope>
    <source>
        <strain evidence="3 4">MYC340</strain>
    </source>
</reference>
<dbReference type="PANTHER" id="PTHR43767">
    <property type="entry name" value="LONG-CHAIN-FATTY-ACID--COA LIGASE"/>
    <property type="match status" value="1"/>
</dbReference>
<dbReference type="Pfam" id="PF00501">
    <property type="entry name" value="AMP-binding"/>
    <property type="match status" value="1"/>
</dbReference>
<evidence type="ECO:0000313" key="3">
    <source>
        <dbReference type="EMBL" id="MEB3031815.1"/>
    </source>
</evidence>
<dbReference type="Proteomes" id="UP001298593">
    <property type="component" value="Unassembled WGS sequence"/>
</dbReference>
<dbReference type="InterPro" id="IPR025110">
    <property type="entry name" value="AMP-bd_C"/>
</dbReference>
<dbReference type="InterPro" id="IPR000873">
    <property type="entry name" value="AMP-dep_synth/lig_dom"/>
</dbReference>
<accession>A0ABU5XV17</accession>
<dbReference type="InterPro" id="IPR020845">
    <property type="entry name" value="AMP-binding_CS"/>
</dbReference>
<evidence type="ECO:0000313" key="4">
    <source>
        <dbReference type="Proteomes" id="UP001298593"/>
    </source>
</evidence>
<dbReference type="Gene3D" id="3.30.300.30">
    <property type="match status" value="1"/>
</dbReference>
<gene>
    <name evidence="3" type="ORF">KV113_09620</name>
</gene>
<dbReference type="InterPro" id="IPR050237">
    <property type="entry name" value="ATP-dep_AMP-bd_enzyme"/>
</dbReference>
<evidence type="ECO:0000259" key="1">
    <source>
        <dbReference type="Pfam" id="PF00501"/>
    </source>
</evidence>
<dbReference type="InterPro" id="IPR042099">
    <property type="entry name" value="ANL_N_sf"/>
</dbReference>
<protein>
    <submittedName>
        <fullName evidence="3">AMP-binding protein</fullName>
    </submittedName>
</protein>
<dbReference type="Pfam" id="PF13193">
    <property type="entry name" value="AMP-binding_C"/>
    <property type="match status" value="1"/>
</dbReference>
<sequence length="561" mass="60810">MTISHGRAEASAGRAVAIPEPADEMRADSAWTTFAATPLEYVATDDEQTTITEVLTRRADLTPDAVFVSFEGMKVTFGEFKHRAEQAGAALAYAGISRGDKVAVMLPNSLEFLDLWFGSALLGAVLVPINTGLRGAGLAHVLTHSDSALLVAEGELVAECEKVLDSGAGPRLRYARGAGSDWDCAHTWLRGSYQPAVPEAVTPGDVASILYTSGTTGPSKGVVNCHNAFAVAANEFCRRHVEIRSDDVLYTSLPLFHVNAQMLSVMGAMVSGRPLVLAPRFRASGILDDLRGHGATIFNYIGAMLTMIAKQPIREDDAANPARLAIGGAAPAQLWKEFERRFALSIVEIYGLTETATFCLGSPPADVRVGKVGRSVSWADVRIEASDGAEQNDGQPGEVVIRSKRDNVMFSGYYKDPEATARAMSGGWFHTGDRGRRDESGYFEFIDRIKDIIRRRGENISSFEVERVVNSHDAVTESAVVGVPSDLGEEDVLAVVVPANGSRIDPGELIDFCRERLGAYMVPRYVRVVDTLPRTATERIQKYILRNEARSEPMWDREAGA</sequence>
<dbReference type="SUPFAM" id="SSF56801">
    <property type="entry name" value="Acetyl-CoA synthetase-like"/>
    <property type="match status" value="1"/>
</dbReference>
<dbReference type="PANTHER" id="PTHR43767:SF1">
    <property type="entry name" value="NONRIBOSOMAL PEPTIDE SYNTHASE PES1 (EUROFUNG)-RELATED"/>
    <property type="match status" value="1"/>
</dbReference>
<keyword evidence="4" id="KW-1185">Reference proteome</keyword>
<dbReference type="InterPro" id="IPR045851">
    <property type="entry name" value="AMP-bd_C_sf"/>
</dbReference>
<proteinExistence type="predicted"/>
<name>A0ABU5XV17_9MYCO</name>
<comment type="caution">
    <text evidence="3">The sequence shown here is derived from an EMBL/GenBank/DDBJ whole genome shotgun (WGS) entry which is preliminary data.</text>
</comment>
<dbReference type="PROSITE" id="PS00455">
    <property type="entry name" value="AMP_BINDING"/>
    <property type="match status" value="1"/>
</dbReference>
<feature type="domain" description="AMP-binding enzyme C-terminal" evidence="2">
    <location>
        <begin position="464"/>
        <end position="537"/>
    </location>
</feature>
<organism evidence="3 4">
    <name type="scientific">[Mycobacterium] nativiensis</name>
    <dbReference type="NCBI Taxonomy" id="2855503"/>
    <lineage>
        <taxon>Bacteria</taxon>
        <taxon>Bacillati</taxon>
        <taxon>Actinomycetota</taxon>
        <taxon>Actinomycetes</taxon>
        <taxon>Mycobacteriales</taxon>
        <taxon>Mycobacteriaceae</taxon>
        <taxon>Mycolicibacter</taxon>
    </lineage>
</organism>
<dbReference type="Gene3D" id="3.40.50.12780">
    <property type="entry name" value="N-terminal domain of ligase-like"/>
    <property type="match status" value="1"/>
</dbReference>
<feature type="domain" description="AMP-dependent synthetase/ligase" evidence="1">
    <location>
        <begin position="56"/>
        <end position="414"/>
    </location>
</feature>